<dbReference type="GO" id="GO:0031412">
    <property type="term" value="P:gas vesicle organization"/>
    <property type="evidence" value="ECO:0007669"/>
    <property type="project" value="InterPro"/>
</dbReference>
<dbReference type="KEGG" id="nhy:JQS43_02115"/>
<evidence type="ECO:0000313" key="2">
    <source>
        <dbReference type="Proteomes" id="UP000662857"/>
    </source>
</evidence>
<evidence type="ECO:0000313" key="1">
    <source>
        <dbReference type="EMBL" id="QSB15189.1"/>
    </source>
</evidence>
<dbReference type="Pfam" id="PF05800">
    <property type="entry name" value="GvpO"/>
    <property type="match status" value="1"/>
</dbReference>
<dbReference type="Proteomes" id="UP000662857">
    <property type="component" value="Chromosome"/>
</dbReference>
<keyword evidence="2" id="KW-1185">Reference proteome</keyword>
<dbReference type="AlphaFoldDB" id="A0A895YI37"/>
<gene>
    <name evidence="1" type="ORF">JQS43_02115</name>
</gene>
<dbReference type="RefSeq" id="WP_239677365.1">
    <property type="nucleotide sequence ID" value="NZ_CP070499.1"/>
</dbReference>
<sequence length="94" mass="10520">MAEQTTEGVSAREAARQAVSYIDEMTGQQPEVVSGVEPDESGWLITVELLELSRIPDTCDVLGCYQVAVGSDGEPYAYRRLRRYHRGQVDEDRL</sequence>
<organism evidence="1 2">
    <name type="scientific">Natronosporangium hydrolyticum</name>
    <dbReference type="NCBI Taxonomy" id="2811111"/>
    <lineage>
        <taxon>Bacteria</taxon>
        <taxon>Bacillati</taxon>
        <taxon>Actinomycetota</taxon>
        <taxon>Actinomycetes</taxon>
        <taxon>Micromonosporales</taxon>
        <taxon>Micromonosporaceae</taxon>
        <taxon>Natronosporangium</taxon>
    </lineage>
</organism>
<proteinExistence type="predicted"/>
<name>A0A895YI37_9ACTN</name>
<accession>A0A895YI37</accession>
<dbReference type="InterPro" id="IPR008634">
    <property type="entry name" value="Gas-vesicle_GvpO"/>
</dbReference>
<protein>
    <submittedName>
        <fullName evidence="1">Gas vesicle protein</fullName>
    </submittedName>
</protein>
<dbReference type="EMBL" id="CP070499">
    <property type="protein sequence ID" value="QSB15189.1"/>
    <property type="molecule type" value="Genomic_DNA"/>
</dbReference>
<reference evidence="1" key="1">
    <citation type="submission" date="2021-02" db="EMBL/GenBank/DDBJ databases">
        <title>Natrosporangium hydrolyticum gen. nov., sp. nov, a haloalkaliphilic actinobacterium from a soda solonchak soil.</title>
        <authorList>
            <person name="Sorokin D.Y."/>
            <person name="Khijniak T.V."/>
            <person name="Zakharycheva A.P."/>
            <person name="Boueva O.V."/>
            <person name="Ariskina E.V."/>
            <person name="Hahnke R.L."/>
            <person name="Bunk B."/>
            <person name="Sproer C."/>
            <person name="Schumann P."/>
            <person name="Evtushenko L.I."/>
            <person name="Kublanov I.V."/>
        </authorList>
    </citation>
    <scope>NUCLEOTIDE SEQUENCE</scope>
    <source>
        <strain evidence="1">DSM 106523</strain>
    </source>
</reference>